<keyword evidence="2" id="KW-0813">Transport</keyword>
<dbReference type="SUPFAM" id="SSF46955">
    <property type="entry name" value="Putative DNA-binding domain"/>
    <property type="match status" value="1"/>
</dbReference>
<dbReference type="PROSITE" id="PS51094">
    <property type="entry name" value="PTS_EIIA_TYPE_2"/>
    <property type="match status" value="1"/>
</dbReference>
<dbReference type="InterPro" id="IPR051541">
    <property type="entry name" value="PTS_SugarTrans_NitroReg"/>
</dbReference>
<dbReference type="InterPro" id="IPR002178">
    <property type="entry name" value="PTS_EIIA_type-2_dom"/>
</dbReference>
<dbReference type="Gene3D" id="1.10.10.10">
    <property type="entry name" value="Winged helix-like DNA-binding domain superfamily/Winged helix DNA-binding domain"/>
    <property type="match status" value="1"/>
</dbReference>
<dbReference type="Pfam" id="PF00359">
    <property type="entry name" value="PTS_EIIA_2"/>
    <property type="match status" value="1"/>
</dbReference>
<gene>
    <name evidence="2" type="ORF">PQJ61_00980</name>
</gene>
<dbReference type="AlphaFoldDB" id="A0AAJ1MHI9"/>
<comment type="caution">
    <text evidence="2">The sequence shown here is derived from an EMBL/GenBank/DDBJ whole genome shotgun (WGS) entry which is preliminary data.</text>
</comment>
<dbReference type="Proteomes" id="UP001221217">
    <property type="component" value="Unassembled WGS sequence"/>
</dbReference>
<keyword evidence="2" id="KW-0762">Sugar transport</keyword>
<dbReference type="InterPro" id="IPR009061">
    <property type="entry name" value="DNA-bd_dom_put_sf"/>
</dbReference>
<dbReference type="InterPro" id="IPR016152">
    <property type="entry name" value="PTrfase/Anion_transptr"/>
</dbReference>
<organism evidence="2 3">
    <name type="scientific">Candidatus Thalassospirochaeta sargassi</name>
    <dbReference type="NCBI Taxonomy" id="3119039"/>
    <lineage>
        <taxon>Bacteria</taxon>
        <taxon>Pseudomonadati</taxon>
        <taxon>Spirochaetota</taxon>
        <taxon>Spirochaetia</taxon>
        <taxon>Spirochaetales</taxon>
        <taxon>Spirochaetaceae</taxon>
        <taxon>Candidatus Thalassospirochaeta</taxon>
    </lineage>
</organism>
<protein>
    <submittedName>
        <fullName evidence="2">PTS sugar transporter subunit IIA</fullName>
    </submittedName>
</protein>
<evidence type="ECO:0000259" key="1">
    <source>
        <dbReference type="PROSITE" id="PS51094"/>
    </source>
</evidence>
<accession>A0AAJ1MHI9</accession>
<dbReference type="Pfam" id="PF12728">
    <property type="entry name" value="HTH_17"/>
    <property type="match status" value="1"/>
</dbReference>
<dbReference type="InterPro" id="IPR036388">
    <property type="entry name" value="WH-like_DNA-bd_sf"/>
</dbReference>
<dbReference type="InterPro" id="IPR041657">
    <property type="entry name" value="HTH_17"/>
</dbReference>
<dbReference type="CDD" id="cd00211">
    <property type="entry name" value="PTS_IIA_fru"/>
    <property type="match status" value="1"/>
</dbReference>
<sequence>MLDVKGMAKLLSVSEKTIYRWIAKKEVTVYKVGDSYRFNHAEIREWTTKKKIRIAENFYEDISSKTPAKPNPAECLVKGGIYYHISGNSPKEVLSSAAAVLNLPEDVDRSFVAEALLARENLGTTAIGNGIAIPHVRNPIIFHLNMPVIGLCFLDEKIDFDAPDGNPVDRLFTILTSDIREHLYLLSQLTYLLGKPELRNEITPMKNRQEILELIGNAVTENNL</sequence>
<evidence type="ECO:0000313" key="2">
    <source>
        <dbReference type="EMBL" id="MDC7225318.1"/>
    </source>
</evidence>
<dbReference type="NCBIfam" id="TIGR01764">
    <property type="entry name" value="excise"/>
    <property type="match status" value="1"/>
</dbReference>
<dbReference type="GO" id="GO:0003677">
    <property type="term" value="F:DNA binding"/>
    <property type="evidence" value="ECO:0007669"/>
    <property type="project" value="InterPro"/>
</dbReference>
<dbReference type="GO" id="GO:0030295">
    <property type="term" value="F:protein kinase activator activity"/>
    <property type="evidence" value="ECO:0007669"/>
    <property type="project" value="TreeGrafter"/>
</dbReference>
<evidence type="ECO:0000313" key="3">
    <source>
        <dbReference type="Proteomes" id="UP001221217"/>
    </source>
</evidence>
<dbReference type="Gene3D" id="3.40.930.10">
    <property type="entry name" value="Mannitol-specific EII, Chain A"/>
    <property type="match status" value="1"/>
</dbReference>
<reference evidence="2 3" key="1">
    <citation type="submission" date="2022-12" db="EMBL/GenBank/DDBJ databases">
        <title>Metagenome assembled genome from gulf of manar.</title>
        <authorList>
            <person name="Kohli P."/>
            <person name="Pk S."/>
            <person name="Venkata Ramana C."/>
            <person name="Sasikala C."/>
        </authorList>
    </citation>
    <scope>NUCLEOTIDE SEQUENCE [LARGE SCALE GENOMIC DNA]</scope>
    <source>
        <strain evidence="2">JB008</strain>
    </source>
</reference>
<name>A0AAJ1MHI9_9SPIO</name>
<feature type="domain" description="PTS EIIA type-2" evidence="1">
    <location>
        <begin position="74"/>
        <end position="218"/>
    </location>
</feature>
<dbReference type="PANTHER" id="PTHR47738">
    <property type="entry name" value="PTS SYSTEM FRUCTOSE-LIKE EIIA COMPONENT-RELATED"/>
    <property type="match status" value="1"/>
</dbReference>
<dbReference type="EMBL" id="JAQQAL010000005">
    <property type="protein sequence ID" value="MDC7225318.1"/>
    <property type="molecule type" value="Genomic_DNA"/>
</dbReference>
<dbReference type="InterPro" id="IPR010093">
    <property type="entry name" value="SinI_DNA-bd"/>
</dbReference>
<proteinExistence type="predicted"/>
<dbReference type="SUPFAM" id="SSF55804">
    <property type="entry name" value="Phoshotransferase/anion transport protein"/>
    <property type="match status" value="1"/>
</dbReference>
<dbReference type="PANTHER" id="PTHR47738:SF1">
    <property type="entry name" value="NITROGEN REGULATORY PROTEIN"/>
    <property type="match status" value="1"/>
</dbReference>